<gene>
    <name evidence="6" type="ORF">DN745_07825</name>
</gene>
<keyword evidence="2" id="KW-0175">Coiled coil</keyword>
<protein>
    <submittedName>
        <fullName evidence="6">Efflux RND transporter periplasmic adaptor subunit</fullName>
    </submittedName>
</protein>
<proteinExistence type="inferred from homology"/>
<feature type="domain" description="CusB-like beta-barrel" evidence="4">
    <location>
        <begin position="244"/>
        <end position="318"/>
    </location>
</feature>
<dbReference type="Gene3D" id="1.10.287.470">
    <property type="entry name" value="Helix hairpin bin"/>
    <property type="match status" value="1"/>
</dbReference>
<dbReference type="InterPro" id="IPR058647">
    <property type="entry name" value="BSH_CzcB-like"/>
</dbReference>
<sequence length="426" mass="45132">MTRNRRAAYSARIEQPTKDAVIMKWPDLGGRARLEAIILTALWLCLAGCAREGPDASQQDVADAPLLLAAADVTQVRRGRVAAGPRISGSTRLEQTSSVRAELGGEVTEVDVERGEPVTAGQVLARIKKDAVGANVESARVALRSSKQQLNVARAELKRTQHLIDQGAFAPNRIDIPKNQVSAARAQVGQAEAALVAAEQSLGDATVRAPMNGVVSERAVDAGDVVSIGNLLFTVVDPSSVQFEATAPAESAETLKVGTPVEFRVRGYREREFRGVIARVDPVAQAQTRQIPIIVDISEDDKNQQLVAGLFAEGRVIAEARRGLFVSLDAVDRSEKNPTALVLRDGQTQRVYLEPGLVDQVNNTIEILAGVEEGEYILVGSAARDLKPGTPVELKIDAAGASTPSSDAPSEKLSPNIGGGPADDGP</sequence>
<dbReference type="KEGG" id="bsed:DN745_07825"/>
<dbReference type="EMBL" id="CP030032">
    <property type="protein sequence ID" value="AWV89253.1"/>
    <property type="molecule type" value="Genomic_DNA"/>
</dbReference>
<feature type="compositionally biased region" description="Gly residues" evidence="3">
    <location>
        <begin position="417"/>
        <end position="426"/>
    </location>
</feature>
<reference evidence="6 7" key="1">
    <citation type="submission" date="2018-06" db="EMBL/GenBank/DDBJ databases">
        <title>Lujinxingia sediminis gen. nov. sp. nov., a new facultative anaerobic member of the class Deltaproteobacteria, and proposal of Lujinxingaceae fam. nov.</title>
        <authorList>
            <person name="Guo L.-Y."/>
            <person name="Li C.-M."/>
            <person name="Wang S."/>
            <person name="Du Z.-J."/>
        </authorList>
    </citation>
    <scope>NUCLEOTIDE SEQUENCE [LARGE SCALE GENOMIC DNA]</scope>
    <source>
        <strain evidence="6 7">FA350</strain>
    </source>
</reference>
<dbReference type="Gene3D" id="2.40.50.100">
    <property type="match status" value="1"/>
</dbReference>
<dbReference type="GO" id="GO:0015562">
    <property type="term" value="F:efflux transmembrane transporter activity"/>
    <property type="evidence" value="ECO:0007669"/>
    <property type="project" value="TreeGrafter"/>
</dbReference>
<name>A0A2Z4FJX9_9DELT</name>
<feature type="domain" description="CzcB-like barrel-sandwich hybrid" evidence="5">
    <location>
        <begin position="96"/>
        <end position="237"/>
    </location>
</feature>
<feature type="coiled-coil region" evidence="2">
    <location>
        <begin position="136"/>
        <end position="163"/>
    </location>
</feature>
<organism evidence="6 7">
    <name type="scientific">Bradymonas sediminis</name>
    <dbReference type="NCBI Taxonomy" id="1548548"/>
    <lineage>
        <taxon>Bacteria</taxon>
        <taxon>Deltaproteobacteria</taxon>
        <taxon>Bradymonadales</taxon>
        <taxon>Bradymonadaceae</taxon>
        <taxon>Bradymonas</taxon>
    </lineage>
</organism>
<evidence type="ECO:0000256" key="3">
    <source>
        <dbReference type="SAM" id="MobiDB-lite"/>
    </source>
</evidence>
<dbReference type="Proteomes" id="UP000249799">
    <property type="component" value="Chromosome"/>
</dbReference>
<dbReference type="SUPFAM" id="SSF111369">
    <property type="entry name" value="HlyD-like secretion proteins"/>
    <property type="match status" value="1"/>
</dbReference>
<accession>A0A2Z4FJX9</accession>
<dbReference type="PANTHER" id="PTHR30469:SF15">
    <property type="entry name" value="HLYD FAMILY OF SECRETION PROTEINS"/>
    <property type="match status" value="1"/>
</dbReference>
<dbReference type="GO" id="GO:1990281">
    <property type="term" value="C:efflux pump complex"/>
    <property type="evidence" value="ECO:0007669"/>
    <property type="project" value="TreeGrafter"/>
</dbReference>
<dbReference type="NCBIfam" id="TIGR01730">
    <property type="entry name" value="RND_mfp"/>
    <property type="match status" value="1"/>
</dbReference>
<dbReference type="Gene3D" id="2.40.420.20">
    <property type="match status" value="1"/>
</dbReference>
<evidence type="ECO:0000256" key="1">
    <source>
        <dbReference type="ARBA" id="ARBA00009477"/>
    </source>
</evidence>
<evidence type="ECO:0000313" key="6">
    <source>
        <dbReference type="EMBL" id="AWV89253.1"/>
    </source>
</evidence>
<dbReference type="PANTHER" id="PTHR30469">
    <property type="entry name" value="MULTIDRUG RESISTANCE PROTEIN MDTA"/>
    <property type="match status" value="1"/>
</dbReference>
<keyword evidence="7" id="KW-1185">Reference proteome</keyword>
<dbReference type="Pfam" id="PF25973">
    <property type="entry name" value="BSH_CzcB"/>
    <property type="match status" value="1"/>
</dbReference>
<dbReference type="InterPro" id="IPR006143">
    <property type="entry name" value="RND_pump_MFP"/>
</dbReference>
<comment type="similarity">
    <text evidence="1">Belongs to the membrane fusion protein (MFP) (TC 8.A.1) family.</text>
</comment>
<dbReference type="Gene3D" id="2.40.30.170">
    <property type="match status" value="1"/>
</dbReference>
<dbReference type="AlphaFoldDB" id="A0A2Z4FJX9"/>
<dbReference type="Pfam" id="PF25954">
    <property type="entry name" value="Beta-barrel_RND_2"/>
    <property type="match status" value="1"/>
</dbReference>
<evidence type="ECO:0000259" key="4">
    <source>
        <dbReference type="Pfam" id="PF25954"/>
    </source>
</evidence>
<evidence type="ECO:0000313" key="7">
    <source>
        <dbReference type="Proteomes" id="UP000249799"/>
    </source>
</evidence>
<evidence type="ECO:0000256" key="2">
    <source>
        <dbReference type="SAM" id="Coils"/>
    </source>
</evidence>
<evidence type="ECO:0000259" key="5">
    <source>
        <dbReference type="Pfam" id="PF25973"/>
    </source>
</evidence>
<dbReference type="OrthoDB" id="176710at2"/>
<feature type="region of interest" description="Disordered" evidence="3">
    <location>
        <begin position="396"/>
        <end position="426"/>
    </location>
</feature>
<dbReference type="InterPro" id="IPR058792">
    <property type="entry name" value="Beta-barrel_RND_2"/>
</dbReference>